<dbReference type="InterPro" id="IPR041916">
    <property type="entry name" value="Anti_sigma_zinc_sf"/>
</dbReference>
<comment type="subcellular location">
    <subcellularLocation>
        <location evidence="2">Cell membrane</location>
    </subcellularLocation>
    <subcellularLocation>
        <location evidence="1">Membrane</location>
        <topology evidence="1">Single-pass membrane protein</topology>
    </subcellularLocation>
</comment>
<comment type="caution">
    <text evidence="11">The sequence shown here is derived from an EMBL/GenBank/DDBJ whole genome shotgun (WGS) entry which is preliminary data.</text>
</comment>
<keyword evidence="12" id="KW-1185">Reference proteome</keyword>
<keyword evidence="3" id="KW-1003">Cell membrane</keyword>
<evidence type="ECO:0000259" key="10">
    <source>
        <dbReference type="Pfam" id="PF10099"/>
    </source>
</evidence>
<evidence type="ECO:0000256" key="7">
    <source>
        <dbReference type="ARBA" id="ARBA00029829"/>
    </source>
</evidence>
<sequence>MRMSEHKDDLCELAELYVLGALTAEETAQFAAHAEACSECKELVSEYRQVLDHLPLASEPAEPPSGMKDRILSRVLESGHVSASAPQPKTSLNIQPAAERTIEREPVKAPPIEQGLPRARIPEPRKTRFWGYLSLGLAVAVLLLIVYTGQLRGDVDQLQRQIASGTGPLQGLKVNETVALSPAGEAVSAKGVATIVADTSGTHLVIQAEDLPELTGTEVYQVWLIKGDTPQNAGTFISQDGNGALYYSFDPKAYDTVAITLEPDDGGDAPRGQIILAAPIKQG</sequence>
<accession>A0ABX1YG23</accession>
<dbReference type="PANTHER" id="PTHR37461:SF1">
    <property type="entry name" value="ANTI-SIGMA-K FACTOR RSKA"/>
    <property type="match status" value="1"/>
</dbReference>
<dbReference type="PANTHER" id="PTHR37461">
    <property type="entry name" value="ANTI-SIGMA-K FACTOR RSKA"/>
    <property type="match status" value="1"/>
</dbReference>
<proteinExistence type="predicted"/>
<evidence type="ECO:0000256" key="3">
    <source>
        <dbReference type="ARBA" id="ARBA00022475"/>
    </source>
</evidence>
<gene>
    <name evidence="11" type="ORF">GC101_13460</name>
</gene>
<evidence type="ECO:0000256" key="8">
    <source>
        <dbReference type="ARBA" id="ARBA00030803"/>
    </source>
</evidence>
<feature type="domain" description="Anti-sigma K factor RskA C-terminal" evidence="10">
    <location>
        <begin position="137"/>
        <end position="273"/>
    </location>
</feature>
<protein>
    <recommendedName>
        <fullName evidence="8">Regulator of SigK</fullName>
    </recommendedName>
    <alternativeName>
        <fullName evidence="7">Sigma-K anti-sigma factor RskA</fullName>
    </alternativeName>
</protein>
<feature type="transmembrane region" description="Helical" evidence="9">
    <location>
        <begin position="129"/>
        <end position="149"/>
    </location>
</feature>
<evidence type="ECO:0000256" key="4">
    <source>
        <dbReference type="ARBA" id="ARBA00022692"/>
    </source>
</evidence>
<organism evidence="11 12">
    <name type="scientific">Paenibacillus phytohabitans</name>
    <dbReference type="NCBI Taxonomy" id="2654978"/>
    <lineage>
        <taxon>Bacteria</taxon>
        <taxon>Bacillati</taxon>
        <taxon>Bacillota</taxon>
        <taxon>Bacilli</taxon>
        <taxon>Bacillales</taxon>
        <taxon>Paenibacillaceae</taxon>
        <taxon>Paenibacillus</taxon>
    </lineage>
</organism>
<dbReference type="InterPro" id="IPR051474">
    <property type="entry name" value="Anti-sigma-K/W_factor"/>
</dbReference>
<evidence type="ECO:0000256" key="5">
    <source>
        <dbReference type="ARBA" id="ARBA00022989"/>
    </source>
</evidence>
<reference evidence="11 12" key="1">
    <citation type="submission" date="2019-10" db="EMBL/GenBank/DDBJ databases">
        <title>Description of Paenibacillus terricola sp. nov.</title>
        <authorList>
            <person name="Carlier A."/>
            <person name="Qi S."/>
        </authorList>
    </citation>
    <scope>NUCLEOTIDE SEQUENCE [LARGE SCALE GENOMIC DNA]</scope>
    <source>
        <strain evidence="11 12">LMG 31459</strain>
    </source>
</reference>
<dbReference type="InterPro" id="IPR018764">
    <property type="entry name" value="RskA_C"/>
</dbReference>
<dbReference type="EMBL" id="WHOB01000037">
    <property type="protein sequence ID" value="NOU79882.1"/>
    <property type="molecule type" value="Genomic_DNA"/>
</dbReference>
<keyword evidence="6 9" id="KW-0472">Membrane</keyword>
<evidence type="ECO:0000313" key="11">
    <source>
        <dbReference type="EMBL" id="NOU79882.1"/>
    </source>
</evidence>
<dbReference type="Proteomes" id="UP000596857">
    <property type="component" value="Unassembled WGS sequence"/>
</dbReference>
<evidence type="ECO:0000256" key="2">
    <source>
        <dbReference type="ARBA" id="ARBA00004236"/>
    </source>
</evidence>
<name>A0ABX1YG23_9BACL</name>
<dbReference type="Gene3D" id="1.10.10.1320">
    <property type="entry name" value="Anti-sigma factor, zinc-finger domain"/>
    <property type="match status" value="1"/>
</dbReference>
<evidence type="ECO:0000256" key="6">
    <source>
        <dbReference type="ARBA" id="ARBA00023136"/>
    </source>
</evidence>
<keyword evidence="4 9" id="KW-0812">Transmembrane</keyword>
<keyword evidence="5 9" id="KW-1133">Transmembrane helix</keyword>
<evidence type="ECO:0000256" key="1">
    <source>
        <dbReference type="ARBA" id="ARBA00004167"/>
    </source>
</evidence>
<evidence type="ECO:0000256" key="9">
    <source>
        <dbReference type="SAM" id="Phobius"/>
    </source>
</evidence>
<dbReference type="Pfam" id="PF10099">
    <property type="entry name" value="RskA_C"/>
    <property type="match status" value="1"/>
</dbReference>
<evidence type="ECO:0000313" key="12">
    <source>
        <dbReference type="Proteomes" id="UP000596857"/>
    </source>
</evidence>